<dbReference type="AlphaFoldDB" id="F0Q5C0"/>
<evidence type="ECO:0000256" key="2">
    <source>
        <dbReference type="ARBA" id="ARBA00023136"/>
    </source>
</evidence>
<dbReference type="InterPro" id="IPR050330">
    <property type="entry name" value="Bact_OuterMem_StrucFunc"/>
</dbReference>
<feature type="region of interest" description="Disordered" evidence="5">
    <location>
        <begin position="353"/>
        <end position="379"/>
    </location>
</feature>
<name>F0Q5C0_PARA1</name>
<dbReference type="InterPro" id="IPR006664">
    <property type="entry name" value="OMP_bac"/>
</dbReference>
<proteinExistence type="predicted"/>
<reference evidence="7" key="1">
    <citation type="submission" date="2011-02" db="EMBL/GenBank/DDBJ databases">
        <title>Complete sequence of Acidovorax avenae subsp. avenae ATCC 19860.</title>
        <authorList>
            <consortium name="US DOE Joint Genome Institute"/>
            <person name="Lucas S."/>
            <person name="Copeland A."/>
            <person name="Lapidus A."/>
            <person name="Cheng J.-F."/>
            <person name="Goodwin L."/>
            <person name="Pitluck S."/>
            <person name="Chertkov O."/>
            <person name="Held B."/>
            <person name="Detter J.C."/>
            <person name="Han C."/>
            <person name="Tapia R."/>
            <person name="Land M."/>
            <person name="Hauser L."/>
            <person name="Kyrpides N."/>
            <person name="Ivanova N."/>
            <person name="Ovchinnikova G."/>
            <person name="Pagani I."/>
            <person name="Gordon S."/>
            <person name="Woyke T."/>
        </authorList>
    </citation>
    <scope>NUCLEOTIDE SEQUENCE</scope>
    <source>
        <strain evidence="7">ATCC 19860</strain>
    </source>
</reference>
<comment type="subcellular location">
    <subcellularLocation>
        <location evidence="1">Cell outer membrane</location>
    </subcellularLocation>
</comment>
<dbReference type="InterPro" id="IPR036737">
    <property type="entry name" value="OmpA-like_sf"/>
</dbReference>
<dbReference type="InterPro" id="IPR006665">
    <property type="entry name" value="OmpA-like"/>
</dbReference>
<feature type="domain" description="OmpA-like" evidence="6">
    <location>
        <begin position="264"/>
        <end position="379"/>
    </location>
</feature>
<evidence type="ECO:0000313" key="8">
    <source>
        <dbReference type="Proteomes" id="UP000002482"/>
    </source>
</evidence>
<dbReference type="Proteomes" id="UP000002482">
    <property type="component" value="Chromosome"/>
</dbReference>
<dbReference type="PANTHER" id="PTHR30329:SF21">
    <property type="entry name" value="LIPOPROTEIN YIAD-RELATED"/>
    <property type="match status" value="1"/>
</dbReference>
<gene>
    <name evidence="7" type="ordered locus">Acav_0496</name>
</gene>
<feature type="compositionally biased region" description="Basic and acidic residues" evidence="5">
    <location>
        <begin position="364"/>
        <end position="379"/>
    </location>
</feature>
<evidence type="ECO:0000256" key="5">
    <source>
        <dbReference type="SAM" id="MobiDB-lite"/>
    </source>
</evidence>
<dbReference type="PANTHER" id="PTHR30329">
    <property type="entry name" value="STATOR ELEMENT OF FLAGELLAR MOTOR COMPLEX"/>
    <property type="match status" value="1"/>
</dbReference>
<dbReference type="EMBL" id="CP002521">
    <property type="protein sequence ID" value="ADX44419.1"/>
    <property type="molecule type" value="Genomic_DNA"/>
</dbReference>
<evidence type="ECO:0000256" key="1">
    <source>
        <dbReference type="ARBA" id="ARBA00004442"/>
    </source>
</evidence>
<protein>
    <submittedName>
        <fullName evidence="7">OmpA/MotB domain protein</fullName>
    </submittedName>
</protein>
<dbReference type="HOGENOM" id="CLU_055761_0_0_4"/>
<dbReference type="KEGG" id="aaa:Acav_0496"/>
<evidence type="ECO:0000256" key="3">
    <source>
        <dbReference type="ARBA" id="ARBA00023237"/>
    </source>
</evidence>
<accession>F0Q5C0</accession>
<feature type="compositionally biased region" description="Low complexity" evidence="5">
    <location>
        <begin position="76"/>
        <end position="88"/>
    </location>
</feature>
<dbReference type="CDD" id="cd07185">
    <property type="entry name" value="OmpA_C-like"/>
    <property type="match status" value="1"/>
</dbReference>
<dbReference type="SUPFAM" id="SSF103088">
    <property type="entry name" value="OmpA-like"/>
    <property type="match status" value="1"/>
</dbReference>
<feature type="region of interest" description="Disordered" evidence="5">
    <location>
        <begin position="58"/>
        <end position="90"/>
    </location>
</feature>
<evidence type="ECO:0000313" key="7">
    <source>
        <dbReference type="EMBL" id="ADX44419.1"/>
    </source>
</evidence>
<dbReference type="Pfam" id="PF00691">
    <property type="entry name" value="OmpA"/>
    <property type="match status" value="1"/>
</dbReference>
<dbReference type="PROSITE" id="PS51123">
    <property type="entry name" value="OMPA_2"/>
    <property type="match status" value="1"/>
</dbReference>
<keyword evidence="3" id="KW-0998">Cell outer membrane</keyword>
<dbReference type="GO" id="GO:0009279">
    <property type="term" value="C:cell outer membrane"/>
    <property type="evidence" value="ECO:0007669"/>
    <property type="project" value="UniProtKB-SubCell"/>
</dbReference>
<keyword evidence="2 4" id="KW-0472">Membrane</keyword>
<sequence length="379" mass="39793">MGIPHHGGEPGRPAGPGTKLLRSFSCKEFSVQKAVAATLVLAVTMGLGACKKQEAPQKAASEPAAPPAAAAPPAPAASAPASQPAEAATGKGFDAASLPVSTAPLGAFPYIALPTGYVTGTKPDIVDFDQVPFWTGDRLQPVEGRVWSAHIAAAQGKTFSDLELSRNIESVVTSLGGRKIFEGKLPKAVTDKMKEWPRDMVTRYNSGLGDIWNNTVQVFVVHRADRDIWIHLCNYEFGGGLLIAETKPLQVTAGLLPASELKAQIDKTGKVALHVNFATDKTDILPDSQPQIEQVVQLLRQDASLKLAVNGYTDNTGDAAHNKTLSEGRAKAVAAAVAAQGIDASRLSSAGFGAADPVADNATDEGKAKNRRVELVRQP</sequence>
<evidence type="ECO:0000256" key="4">
    <source>
        <dbReference type="PROSITE-ProRule" id="PRU00473"/>
    </source>
</evidence>
<feature type="compositionally biased region" description="Pro residues" evidence="5">
    <location>
        <begin position="64"/>
        <end position="75"/>
    </location>
</feature>
<organism evidence="7 8">
    <name type="scientific">Paracidovorax avenae (strain ATCC 19860 / DSM 7227 / CCUG 15838 / JCM 20985 / LMG 2117 / NCPPB 1011)</name>
    <name type="common">Acidovorax avenae</name>
    <dbReference type="NCBI Taxonomy" id="643561"/>
    <lineage>
        <taxon>Bacteria</taxon>
        <taxon>Pseudomonadati</taxon>
        <taxon>Pseudomonadota</taxon>
        <taxon>Betaproteobacteria</taxon>
        <taxon>Burkholderiales</taxon>
        <taxon>Comamonadaceae</taxon>
        <taxon>Paracidovorax</taxon>
    </lineage>
</organism>
<keyword evidence="8" id="KW-1185">Reference proteome</keyword>
<dbReference type="Gene3D" id="3.30.1330.60">
    <property type="entry name" value="OmpA-like domain"/>
    <property type="match status" value="1"/>
</dbReference>
<evidence type="ECO:0000259" key="6">
    <source>
        <dbReference type="PROSITE" id="PS51123"/>
    </source>
</evidence>
<dbReference type="PRINTS" id="PR01021">
    <property type="entry name" value="OMPADOMAIN"/>
</dbReference>